<dbReference type="InterPro" id="IPR000387">
    <property type="entry name" value="Tyr_Pase_dom"/>
</dbReference>
<dbReference type="InterPro" id="IPR003595">
    <property type="entry name" value="Tyr_Pase_cat"/>
</dbReference>
<dbReference type="SUPFAM" id="SSF52799">
    <property type="entry name" value="(Phosphotyrosine protein) phosphatases II"/>
    <property type="match status" value="1"/>
</dbReference>
<feature type="domain" description="Tyrosine specific protein phosphatases" evidence="3">
    <location>
        <begin position="345"/>
        <end position="415"/>
    </location>
</feature>
<dbReference type="InterPro" id="IPR016130">
    <property type="entry name" value="Tyr_Pase_AS"/>
</dbReference>
<dbReference type="Proteomes" id="UP000095287">
    <property type="component" value="Unplaced"/>
</dbReference>
<dbReference type="SMART" id="SM00404">
    <property type="entry name" value="PTPc_motif"/>
    <property type="match status" value="1"/>
</dbReference>
<dbReference type="GO" id="GO:0004725">
    <property type="term" value="F:protein tyrosine phosphatase activity"/>
    <property type="evidence" value="ECO:0007669"/>
    <property type="project" value="InterPro"/>
</dbReference>
<dbReference type="AlphaFoldDB" id="A0A1I7YZW3"/>
<evidence type="ECO:0000313" key="5">
    <source>
        <dbReference type="WBParaSite" id="L893_g21191.t2"/>
    </source>
</evidence>
<dbReference type="PANTHER" id="PTHR46163">
    <property type="entry name" value="TYROSINE-PROTEIN PHOSPHATASE-RELATED"/>
    <property type="match status" value="1"/>
</dbReference>
<proteinExistence type="predicted"/>
<protein>
    <submittedName>
        <fullName evidence="5">Protein-tyrosine phosphatase</fullName>
    </submittedName>
</protein>
<sequence>MQGRSVRLQIDADDSIAEQSGAANSNHHEQRKTKSKDGSFKELWTKHVESEVCYFARQMKHSMRKKLFAEHLRSNFLNSLIVVEDDVAANRLPRDLDVMFRSQAIARFGHDCHCRSEYDLSDTTKEAVSSFINVWEADPLDEAAFHNNTTPDLLDRINSFAGHIRRMLSWSFLTQPGRLTCHLEGFIDEFITMETFFDNVPLYNSEIACTAFKRHFLDAARDHRLLCLDRTRVLVNSHEEQPVIPVQANITSSVKGTAVQYGSLLIRNLDVDFTLDPLFTVTVLEVSSADDDKEPLRLQHWQWNWNNYKDSSWPLLSSADDDKEPLRLQHWQWNWNSYKDSSWPLRLLRRSRTSDTPTVVHCIDGCGRTGTLVTLEAVMCQILRGSVNVDHIVLSSCLFVRLQRKHAVRNYKQYLYIYRCVLNWMKPYLRSQYDLMSLGLLFPSVGFVSAYNMLVDGSD</sequence>
<reference evidence="5" key="1">
    <citation type="submission" date="2016-11" db="UniProtKB">
        <authorList>
            <consortium name="WormBaseParasite"/>
        </authorList>
    </citation>
    <scope>IDENTIFICATION</scope>
</reference>
<dbReference type="PRINTS" id="PR00700">
    <property type="entry name" value="PRTYPHPHTASE"/>
</dbReference>
<dbReference type="PROSITE" id="PS50055">
    <property type="entry name" value="TYR_PHOSPHATASE_PTP"/>
    <property type="match status" value="1"/>
</dbReference>
<dbReference type="Pfam" id="PF00102">
    <property type="entry name" value="Y_phosphatase"/>
    <property type="match status" value="1"/>
</dbReference>
<dbReference type="WBParaSite" id="L893_g21191.t2">
    <property type="protein sequence ID" value="L893_g21191.t2"/>
    <property type="gene ID" value="L893_g21191"/>
</dbReference>
<evidence type="ECO:0000256" key="1">
    <source>
        <dbReference type="SAM" id="MobiDB-lite"/>
    </source>
</evidence>
<evidence type="ECO:0000259" key="3">
    <source>
        <dbReference type="PROSITE" id="PS50056"/>
    </source>
</evidence>
<dbReference type="Gene3D" id="3.90.190.10">
    <property type="entry name" value="Protein tyrosine phosphatase superfamily"/>
    <property type="match status" value="1"/>
</dbReference>
<name>A0A1I7YZW3_9BILA</name>
<dbReference type="InterPro" id="IPR029021">
    <property type="entry name" value="Prot-tyrosine_phosphatase-like"/>
</dbReference>
<feature type="region of interest" description="Disordered" evidence="1">
    <location>
        <begin position="1"/>
        <end position="38"/>
    </location>
</feature>
<dbReference type="InterPro" id="IPR052782">
    <property type="entry name" value="Oocyte-zygote_transition_reg"/>
</dbReference>
<dbReference type="PROSITE" id="PS50056">
    <property type="entry name" value="TYR_PHOSPHATASE_2"/>
    <property type="match status" value="1"/>
</dbReference>
<dbReference type="InterPro" id="IPR000242">
    <property type="entry name" value="PTP_cat"/>
</dbReference>
<evidence type="ECO:0000259" key="2">
    <source>
        <dbReference type="PROSITE" id="PS50055"/>
    </source>
</evidence>
<dbReference type="SMART" id="SM00194">
    <property type="entry name" value="PTPc"/>
    <property type="match status" value="1"/>
</dbReference>
<evidence type="ECO:0000313" key="4">
    <source>
        <dbReference type="Proteomes" id="UP000095287"/>
    </source>
</evidence>
<dbReference type="PANTHER" id="PTHR46163:SF7">
    <property type="entry name" value="PROTEIN TYROSINE PHOSPHATASE-LIKE PROTEIN EGG-3"/>
    <property type="match status" value="1"/>
</dbReference>
<feature type="domain" description="Tyrosine-protein phosphatase" evidence="2">
    <location>
        <begin position="148"/>
        <end position="424"/>
    </location>
</feature>
<accession>A0A1I7YZW3</accession>
<dbReference type="PROSITE" id="PS00383">
    <property type="entry name" value="TYR_PHOSPHATASE_1"/>
    <property type="match status" value="1"/>
</dbReference>
<keyword evidence="4" id="KW-1185">Reference proteome</keyword>
<organism evidence="4 5">
    <name type="scientific">Steinernema glaseri</name>
    <dbReference type="NCBI Taxonomy" id="37863"/>
    <lineage>
        <taxon>Eukaryota</taxon>
        <taxon>Metazoa</taxon>
        <taxon>Ecdysozoa</taxon>
        <taxon>Nematoda</taxon>
        <taxon>Chromadorea</taxon>
        <taxon>Rhabditida</taxon>
        <taxon>Tylenchina</taxon>
        <taxon>Panagrolaimomorpha</taxon>
        <taxon>Strongyloidoidea</taxon>
        <taxon>Steinernematidae</taxon>
        <taxon>Steinernema</taxon>
    </lineage>
</organism>